<dbReference type="GO" id="GO:0018580">
    <property type="term" value="F:nitronate monooxygenase activity"/>
    <property type="evidence" value="ECO:0007669"/>
    <property type="project" value="InterPro"/>
</dbReference>
<keyword evidence="3" id="KW-0560">Oxidoreductase</keyword>
<keyword evidence="5" id="KW-0503">Monooxygenase</keyword>
<evidence type="ECO:0000313" key="6">
    <source>
        <dbReference type="Proteomes" id="UP000660729"/>
    </source>
</evidence>
<evidence type="ECO:0000256" key="4">
    <source>
        <dbReference type="SAM" id="MobiDB-lite"/>
    </source>
</evidence>
<keyword evidence="6" id="KW-1185">Reference proteome</keyword>
<dbReference type="Pfam" id="PF03060">
    <property type="entry name" value="NMO"/>
    <property type="match status" value="1"/>
</dbReference>
<feature type="region of interest" description="Disordered" evidence="4">
    <location>
        <begin position="397"/>
        <end position="454"/>
    </location>
</feature>
<gene>
    <name evidence="5" type="ORF">HII31_02620</name>
</gene>
<dbReference type="EMBL" id="JABCIY010000032">
    <property type="protein sequence ID" value="KAF7195994.1"/>
    <property type="molecule type" value="Genomic_DNA"/>
</dbReference>
<dbReference type="Gene3D" id="3.20.20.70">
    <property type="entry name" value="Aldolase class I"/>
    <property type="match status" value="2"/>
</dbReference>
<dbReference type="InterPro" id="IPR004136">
    <property type="entry name" value="NMO"/>
</dbReference>
<comment type="caution">
    <text evidence="5">The sequence shown here is derived from an EMBL/GenBank/DDBJ whole genome shotgun (WGS) entry which is preliminary data.</text>
</comment>
<organism evidence="5 6">
    <name type="scientific">Pseudocercospora fuligena</name>
    <dbReference type="NCBI Taxonomy" id="685502"/>
    <lineage>
        <taxon>Eukaryota</taxon>
        <taxon>Fungi</taxon>
        <taxon>Dikarya</taxon>
        <taxon>Ascomycota</taxon>
        <taxon>Pezizomycotina</taxon>
        <taxon>Dothideomycetes</taxon>
        <taxon>Dothideomycetidae</taxon>
        <taxon>Mycosphaerellales</taxon>
        <taxon>Mycosphaerellaceae</taxon>
        <taxon>Pseudocercospora</taxon>
    </lineage>
</organism>
<dbReference type="InterPro" id="IPR013785">
    <property type="entry name" value="Aldolase_TIM"/>
</dbReference>
<sequence>DIEVKAAVIMDRLKADYPWTKAPLVCGGPMRLIALASLATEISRAGGLGFVGAGSDVSNLGEILEEVQRLKASAQVLREVENVLPGQDAGGHGLDKAAGLIPLLPEVDDAVTDLCRMKKNTKPVLIATGGIMDGRGTAAAIALGASGVTLGTRYLAAPESNIAKGYRDAVLKAGDGGVHTKRVKLYDTLRGTRDWPERYGGRGVLNESFYDSENGVSLEENQRMYDEALKKGDEGWGEHARLATYAGAGVGLVKAVKSAARITEEMAAAAESPFDQLKSCSQDTRRKVFHQLWRDGQIKRNGFTVYQYHVVPAILEEQRVWTPSAMSVHYAEIRAGLRWSYTDREQEDFWRRQTQILLSGNIAPLQPATFKGYLQGRYDAIVESPPESNGAAVLVQQSEPDLESAPSDSEASVQLTLSQPSPEISERDSDDDSISASADGETAPASTSPACTSPISAVEITQDDSASSTSGSGAFTADSMCLAETAPSYAQIASSNPPATISTDPAKPTNPCMAFPAHKLRCEAPSTPSMLRAPAPSAIQRLVEELGPLEQGHRKLWGGCRRLDAMIQEKGFTLFEHHVSALARRGCEAALEANNEPGRFASIWRTMPEHEKVQWSTDTASLKTGLQKGQKGVLIHFDTEVPNNRQRRYRTQALAALHAYLRDKCSAPIQLDRSSVIEMLLGTPYEGLDEDVLIQAISRSITERVQLDSNLQLAFRWRGARICFSSTTMGLTTHRERIKAVMSHGLTISDIRVECQDRIKALEDLLKPLVHFNRDSVAFDDMTEVKVTEHEAEQYCVDASKSLQWAQECLKFLRPLKPQNKHTIEWNLATDTHGLAAKLLSCFGQDGLNPGEYEDLMEQTMWAFFKTEPDLAAEVNPFGTRTL</sequence>
<evidence type="ECO:0000256" key="1">
    <source>
        <dbReference type="ARBA" id="ARBA00022630"/>
    </source>
</evidence>
<dbReference type="SUPFAM" id="SSF51412">
    <property type="entry name" value="Inosine monophosphate dehydrogenase (IMPDH)"/>
    <property type="match status" value="1"/>
</dbReference>
<evidence type="ECO:0000313" key="5">
    <source>
        <dbReference type="EMBL" id="KAF7195994.1"/>
    </source>
</evidence>
<dbReference type="Proteomes" id="UP000660729">
    <property type="component" value="Unassembled WGS sequence"/>
</dbReference>
<feature type="compositionally biased region" description="Polar residues" evidence="4">
    <location>
        <begin position="406"/>
        <end position="419"/>
    </location>
</feature>
<dbReference type="OrthoDB" id="2349068at2759"/>
<evidence type="ECO:0000256" key="2">
    <source>
        <dbReference type="ARBA" id="ARBA00022643"/>
    </source>
</evidence>
<dbReference type="AlphaFoldDB" id="A0A8H6RRQ4"/>
<protein>
    <submittedName>
        <fullName evidence="5">Nitronate monooxygenase</fullName>
    </submittedName>
</protein>
<keyword evidence="2" id="KW-0288">FMN</keyword>
<dbReference type="CDD" id="cd04730">
    <property type="entry name" value="NPD_like"/>
    <property type="match status" value="1"/>
</dbReference>
<feature type="compositionally biased region" description="Polar residues" evidence="4">
    <location>
        <begin position="444"/>
        <end position="454"/>
    </location>
</feature>
<evidence type="ECO:0000256" key="3">
    <source>
        <dbReference type="ARBA" id="ARBA00023002"/>
    </source>
</evidence>
<keyword evidence="1" id="KW-0285">Flavoprotein</keyword>
<name>A0A8H6RRQ4_9PEZI</name>
<proteinExistence type="predicted"/>
<dbReference type="PANTHER" id="PTHR32332:SF34">
    <property type="entry name" value="2-NITROPROPANE DIOXYGENASE FAMILY, PUTATIVE-RELATED"/>
    <property type="match status" value="1"/>
</dbReference>
<feature type="non-terminal residue" evidence="5">
    <location>
        <position position="1"/>
    </location>
</feature>
<accession>A0A8H6RRQ4</accession>
<reference evidence="5" key="1">
    <citation type="submission" date="2020-04" db="EMBL/GenBank/DDBJ databases">
        <title>Draft genome resource of the tomato pathogen Pseudocercospora fuligena.</title>
        <authorList>
            <person name="Zaccaron A."/>
        </authorList>
    </citation>
    <scope>NUCLEOTIDE SEQUENCE</scope>
    <source>
        <strain evidence="5">PF001</strain>
    </source>
</reference>
<dbReference type="PANTHER" id="PTHR32332">
    <property type="entry name" value="2-NITROPROPANE DIOXYGENASE"/>
    <property type="match status" value="1"/>
</dbReference>